<dbReference type="Pfam" id="PF06990">
    <property type="entry name" value="Gal-3-0_sulfotr"/>
    <property type="match status" value="1"/>
</dbReference>
<keyword evidence="5" id="KW-0735">Signal-anchor</keyword>
<organism evidence="11">
    <name type="scientific">Daphnia magna</name>
    <dbReference type="NCBI Taxonomy" id="35525"/>
    <lineage>
        <taxon>Eukaryota</taxon>
        <taxon>Metazoa</taxon>
        <taxon>Ecdysozoa</taxon>
        <taxon>Arthropoda</taxon>
        <taxon>Crustacea</taxon>
        <taxon>Branchiopoda</taxon>
        <taxon>Diplostraca</taxon>
        <taxon>Cladocera</taxon>
        <taxon>Anomopoda</taxon>
        <taxon>Daphniidae</taxon>
        <taxon>Daphnia</taxon>
    </lineage>
</organism>
<evidence type="ECO:0000256" key="8">
    <source>
        <dbReference type="ARBA" id="ARBA00023136"/>
    </source>
</evidence>
<feature type="transmembrane region" description="Helical" evidence="10">
    <location>
        <begin position="12"/>
        <end position="32"/>
    </location>
</feature>
<dbReference type="SUPFAM" id="SSF52540">
    <property type="entry name" value="P-loop containing nucleoside triphosphate hydrolases"/>
    <property type="match status" value="1"/>
</dbReference>
<keyword evidence="9" id="KW-0325">Glycoprotein</keyword>
<dbReference type="InterPro" id="IPR027417">
    <property type="entry name" value="P-loop_NTPase"/>
</dbReference>
<name>A0A0P5FUZ6_9CRUS</name>
<comment type="similarity">
    <text evidence="2">Belongs to the galactose-3-O-sulfotransferase family.</text>
</comment>
<dbReference type="AlphaFoldDB" id="A0A0P5FUZ6"/>
<evidence type="ECO:0000256" key="2">
    <source>
        <dbReference type="ARBA" id="ARBA00008124"/>
    </source>
</evidence>
<evidence type="ECO:0000256" key="9">
    <source>
        <dbReference type="ARBA" id="ARBA00023180"/>
    </source>
</evidence>
<evidence type="ECO:0000256" key="7">
    <source>
        <dbReference type="ARBA" id="ARBA00023034"/>
    </source>
</evidence>
<keyword evidence="8 10" id="KW-0472">Membrane</keyword>
<evidence type="ECO:0000256" key="10">
    <source>
        <dbReference type="SAM" id="Phobius"/>
    </source>
</evidence>
<evidence type="ECO:0000313" key="11">
    <source>
        <dbReference type="EMBL" id="JAN14523.1"/>
    </source>
</evidence>
<evidence type="ECO:0000256" key="5">
    <source>
        <dbReference type="ARBA" id="ARBA00022968"/>
    </source>
</evidence>
<comment type="subcellular location">
    <subcellularLocation>
        <location evidence="1">Golgi apparatus membrane</location>
        <topology evidence="1">Single-pass type II membrane protein</topology>
    </subcellularLocation>
</comment>
<reference evidence="11" key="1">
    <citation type="submission" date="2015-10" db="EMBL/GenBank/DDBJ databases">
        <title>EvidentialGene: Evidence-directed Construction of Complete mRNA Transcriptomes without Genomes.</title>
        <authorList>
            <person name="Gilbert D.G."/>
        </authorList>
    </citation>
    <scope>NUCLEOTIDE SEQUENCE</scope>
</reference>
<dbReference type="GO" id="GO:0009247">
    <property type="term" value="P:glycolipid biosynthetic process"/>
    <property type="evidence" value="ECO:0007669"/>
    <property type="project" value="InterPro"/>
</dbReference>
<keyword evidence="7" id="KW-0333">Golgi apparatus</keyword>
<dbReference type="OrthoDB" id="514299at2759"/>
<accession>A0A0P5FUZ6</accession>
<evidence type="ECO:0000256" key="6">
    <source>
        <dbReference type="ARBA" id="ARBA00022989"/>
    </source>
</evidence>
<proteinExistence type="inferred from homology"/>
<sequence>MYRFSVLLNRRSAKWCIAAICISFFVTCIHWMTLKPQRNLTPARKFAFMKNHKCGSSTIENIIFRYAHKHDLNVVLPESGNYLSKTALFNHRTLNNTKWRNLPFDIFSLHNRWNREEVMILLNEQVPTFTIVRDPVEVFVSMFHYQDKFREFYGVKDIHEMVEKIKTQPSLPVLNKRWLNYVGRNQMAWDMGLSPNIFDDEEAMKREIERLDREFDLVMMAHRMDESLVLLMDLLNWSVKDVIHLDLNRRKPDKSSPLNGRERDVLADWLAADVQIFRYFSRRFDERVAAINQKHSNFFDWIAQSGFYGQFGHVRQHAQLLKSANNELYDLCVLQEVGNEKLSGVFKETSNNIIGYVINEEHKGCSLFAMSEPAFLNIFQKRLLSKALKPT</sequence>
<evidence type="ECO:0000256" key="1">
    <source>
        <dbReference type="ARBA" id="ARBA00004323"/>
    </source>
</evidence>
<dbReference type="GO" id="GO:0001733">
    <property type="term" value="F:galactosylceramide sulfotransferase activity"/>
    <property type="evidence" value="ECO:0007669"/>
    <property type="project" value="InterPro"/>
</dbReference>
<dbReference type="GO" id="GO:0000139">
    <property type="term" value="C:Golgi membrane"/>
    <property type="evidence" value="ECO:0007669"/>
    <property type="project" value="UniProtKB-SubCell"/>
</dbReference>
<keyword evidence="6 10" id="KW-1133">Transmembrane helix</keyword>
<dbReference type="InterPro" id="IPR009729">
    <property type="entry name" value="Gal-3-0_sulfotransfrase"/>
</dbReference>
<evidence type="ECO:0000256" key="3">
    <source>
        <dbReference type="ARBA" id="ARBA00022679"/>
    </source>
</evidence>
<keyword evidence="4 10" id="KW-0812">Transmembrane</keyword>
<dbReference type="PANTHER" id="PTHR14647:SF87">
    <property type="entry name" value="PUTATIVE-RELATED"/>
    <property type="match status" value="1"/>
</dbReference>
<dbReference type="EMBL" id="GDIQ01072962">
    <property type="protein sequence ID" value="JAN21775.1"/>
    <property type="molecule type" value="Transcribed_RNA"/>
</dbReference>
<protein>
    <submittedName>
        <fullName evidence="11">Galactose-3-o-sulfotransferase</fullName>
    </submittedName>
</protein>
<evidence type="ECO:0000256" key="4">
    <source>
        <dbReference type="ARBA" id="ARBA00022692"/>
    </source>
</evidence>
<dbReference type="EMBL" id="GDIQ01080214">
    <property type="protein sequence ID" value="JAN14523.1"/>
    <property type="molecule type" value="Transcribed_RNA"/>
</dbReference>
<keyword evidence="3 11" id="KW-0808">Transferase</keyword>
<dbReference type="Gene3D" id="3.40.50.300">
    <property type="entry name" value="P-loop containing nucleotide triphosphate hydrolases"/>
    <property type="match status" value="1"/>
</dbReference>
<dbReference type="PANTHER" id="PTHR14647">
    <property type="entry name" value="GALACTOSE-3-O-SULFOTRANSFERASE"/>
    <property type="match status" value="1"/>
</dbReference>